<evidence type="ECO:0000313" key="1">
    <source>
        <dbReference type="EMBL" id="MBK1884394.1"/>
    </source>
</evidence>
<organism evidence="1 2">
    <name type="scientific">Luteolibacter pohnpeiensis</name>
    <dbReference type="NCBI Taxonomy" id="454153"/>
    <lineage>
        <taxon>Bacteria</taxon>
        <taxon>Pseudomonadati</taxon>
        <taxon>Verrucomicrobiota</taxon>
        <taxon>Verrucomicrobiia</taxon>
        <taxon>Verrucomicrobiales</taxon>
        <taxon>Verrucomicrobiaceae</taxon>
        <taxon>Luteolibacter</taxon>
    </lineage>
</organism>
<sequence>MSLLHPTPTISTFSQKLSNELEEILSDLNAKDAAAANAQSAYEEVQHTSKQLLHDDGTLSASELLDKRKQAERTVELCQIETSRIVRDRDSAWFDHNSTLLDRWDEVCSELYRLAKERAQYVSAQILAFIPQDRRESHSVTQPIEEVLKHCDGIGNRRSEAQRYSRMKLQMTVGGKSRDPRKLIGHLKAALPLLEENPTPSAQQ</sequence>
<dbReference type="Proteomes" id="UP000603141">
    <property type="component" value="Unassembled WGS sequence"/>
</dbReference>
<gene>
    <name evidence="1" type="ORF">JIN85_18395</name>
</gene>
<evidence type="ECO:0000313" key="2">
    <source>
        <dbReference type="Proteomes" id="UP000603141"/>
    </source>
</evidence>
<accession>A0A934SEG7</accession>
<protein>
    <submittedName>
        <fullName evidence="1">Uncharacterized protein</fullName>
    </submittedName>
</protein>
<reference evidence="1" key="1">
    <citation type="submission" date="2021-01" db="EMBL/GenBank/DDBJ databases">
        <title>Modified the classification status of verrucomicrobia.</title>
        <authorList>
            <person name="Feng X."/>
        </authorList>
    </citation>
    <scope>NUCLEOTIDE SEQUENCE</scope>
    <source>
        <strain evidence="1">KCTC 22041</strain>
    </source>
</reference>
<keyword evidence="2" id="KW-1185">Reference proteome</keyword>
<comment type="caution">
    <text evidence="1">The sequence shown here is derived from an EMBL/GenBank/DDBJ whole genome shotgun (WGS) entry which is preliminary data.</text>
</comment>
<name>A0A934SEG7_9BACT</name>
<dbReference type="RefSeq" id="WP_200273537.1">
    <property type="nucleotide sequence ID" value="NZ_JAENIJ010000046.1"/>
</dbReference>
<proteinExistence type="predicted"/>
<dbReference type="AlphaFoldDB" id="A0A934SEG7"/>
<dbReference type="EMBL" id="JAENIJ010000046">
    <property type="protein sequence ID" value="MBK1884394.1"/>
    <property type="molecule type" value="Genomic_DNA"/>
</dbReference>